<dbReference type="AlphaFoldDB" id="A0AAC9JHU6"/>
<organism evidence="1 2">
    <name type="scientific">Alteromonas mediterranea</name>
    <dbReference type="NCBI Taxonomy" id="314275"/>
    <lineage>
        <taxon>Bacteria</taxon>
        <taxon>Pseudomonadati</taxon>
        <taxon>Pseudomonadota</taxon>
        <taxon>Gammaproteobacteria</taxon>
        <taxon>Alteromonadales</taxon>
        <taxon>Alteromonadaceae</taxon>
        <taxon>Alteromonas/Salinimonas group</taxon>
        <taxon>Alteromonas</taxon>
    </lineage>
</organism>
<geneLocation type="plasmid" evidence="2">
    <name>pamcp48-600</name>
</geneLocation>
<dbReference type="RefSeq" id="WP_071960633.1">
    <property type="nucleotide sequence ID" value="NZ_CP018025.1"/>
</dbReference>
<evidence type="ECO:0000313" key="2">
    <source>
        <dbReference type="Proteomes" id="UP000182101"/>
    </source>
</evidence>
<name>A0AAC9JHU6_9ALTE</name>
<keyword evidence="1" id="KW-0614">Plasmid</keyword>
<gene>
    <name evidence="1" type="ORF">BM524_19065</name>
</gene>
<proteinExistence type="predicted"/>
<sequence length="205" mass="22863">MNLSIIKTFPTAIQEIAKSNDTALVLIEQIGSFENLPVAFQKLLSDTTRGNQSDNAVINMLICVHQKRFYAECVPCASGQFSMGISEVDGVEIPALYATPAEAFESYAEEVTRYRFEIECGERDEDDEYEGSVCIIAWDGGDLVSIYDFSYPPLALAESSPWRWHAGNPRKIDNVFYQQDGHLNLDKLAPYSTDVARYITPTIAA</sequence>
<dbReference type="EMBL" id="CP018025">
    <property type="protein sequence ID" value="APD92023.1"/>
    <property type="molecule type" value="Genomic_DNA"/>
</dbReference>
<protein>
    <submittedName>
        <fullName evidence="1">Uncharacterized protein</fullName>
    </submittedName>
</protein>
<accession>A0AAC9JHU6</accession>
<dbReference type="Proteomes" id="UP000182101">
    <property type="component" value="Plasmid pAMCP48-600"/>
</dbReference>
<evidence type="ECO:0000313" key="1">
    <source>
        <dbReference type="EMBL" id="APD92023.1"/>
    </source>
</evidence>
<reference evidence="1 2" key="1">
    <citation type="submission" date="2016-11" db="EMBL/GenBank/DDBJ databases">
        <title>Networking in microbes: conjugative elements and plasmids in the genus Alteromonas.</title>
        <authorList>
            <person name="Lopez-Perez M."/>
            <person name="Ramon-Marco N."/>
            <person name="Rodriguez-Valera F."/>
        </authorList>
    </citation>
    <scope>NUCLEOTIDE SEQUENCE [LARGE SCALE GENOMIC DNA]</scope>
    <source>
        <strain evidence="1 2">CP48</strain>
        <plasmid evidence="2">pamcp48-600</plasmid>
    </source>
</reference>